<dbReference type="Proteomes" id="UP000523007">
    <property type="component" value="Unassembled WGS sequence"/>
</dbReference>
<accession>A0A7W7RNP0</accession>
<feature type="domain" description="VOC" evidence="1">
    <location>
        <begin position="4"/>
        <end position="126"/>
    </location>
</feature>
<gene>
    <name evidence="2" type="ORF">F4561_006210</name>
</gene>
<keyword evidence="3" id="KW-1185">Reference proteome</keyword>
<sequence>MLRGFSTISYWAADIEAAKRWYTELLGIAPYFERSGPDGRLAYVEFRVGDYQDELGLIDRSYAPEGAAADPGGVVMHWHVDDVRATLDRLLSMGAEPYQELTQREAGFVTASVVDPFGNVLGLMYSPHYLEVLGAAGEA</sequence>
<dbReference type="InterPro" id="IPR004360">
    <property type="entry name" value="Glyas_Fos-R_dOase_dom"/>
</dbReference>
<dbReference type="SUPFAM" id="SSF54593">
    <property type="entry name" value="Glyoxalase/Bleomycin resistance protein/Dihydroxybiphenyl dioxygenase"/>
    <property type="match status" value="1"/>
</dbReference>
<evidence type="ECO:0000313" key="3">
    <source>
        <dbReference type="Proteomes" id="UP000523007"/>
    </source>
</evidence>
<evidence type="ECO:0000313" key="2">
    <source>
        <dbReference type="EMBL" id="MBB4935316.1"/>
    </source>
</evidence>
<name>A0A7W7RNP0_9ACTN</name>
<dbReference type="InterPro" id="IPR029068">
    <property type="entry name" value="Glyas_Bleomycin-R_OHBP_Dase"/>
</dbReference>
<organism evidence="2 3">
    <name type="scientific">Lipingzhangella halophila</name>
    <dbReference type="NCBI Taxonomy" id="1783352"/>
    <lineage>
        <taxon>Bacteria</taxon>
        <taxon>Bacillati</taxon>
        <taxon>Actinomycetota</taxon>
        <taxon>Actinomycetes</taxon>
        <taxon>Streptosporangiales</taxon>
        <taxon>Nocardiopsidaceae</taxon>
        <taxon>Lipingzhangella</taxon>
    </lineage>
</organism>
<dbReference type="GO" id="GO:0016829">
    <property type="term" value="F:lyase activity"/>
    <property type="evidence" value="ECO:0007669"/>
    <property type="project" value="UniProtKB-KW"/>
</dbReference>
<dbReference type="EMBL" id="JACHJT010000002">
    <property type="protein sequence ID" value="MBB4935316.1"/>
    <property type="molecule type" value="Genomic_DNA"/>
</dbReference>
<dbReference type="PROSITE" id="PS51819">
    <property type="entry name" value="VOC"/>
    <property type="match status" value="1"/>
</dbReference>
<proteinExistence type="predicted"/>
<evidence type="ECO:0000259" key="1">
    <source>
        <dbReference type="PROSITE" id="PS51819"/>
    </source>
</evidence>
<dbReference type="RefSeq" id="WP_184585063.1">
    <property type="nucleotide sequence ID" value="NZ_JACHJT010000002.1"/>
</dbReference>
<dbReference type="Pfam" id="PF00903">
    <property type="entry name" value="Glyoxalase"/>
    <property type="match status" value="1"/>
</dbReference>
<keyword evidence="2" id="KW-0456">Lyase</keyword>
<comment type="caution">
    <text evidence="2">The sequence shown here is derived from an EMBL/GenBank/DDBJ whole genome shotgun (WGS) entry which is preliminary data.</text>
</comment>
<dbReference type="AlphaFoldDB" id="A0A7W7RNP0"/>
<dbReference type="Gene3D" id="3.10.180.10">
    <property type="entry name" value="2,3-Dihydroxybiphenyl 1,2-Dioxygenase, domain 1"/>
    <property type="match status" value="1"/>
</dbReference>
<dbReference type="InterPro" id="IPR037523">
    <property type="entry name" value="VOC_core"/>
</dbReference>
<protein>
    <submittedName>
        <fullName evidence="2">Putative enzyme related to lactoylglutathione lyase</fullName>
    </submittedName>
</protein>
<reference evidence="2 3" key="1">
    <citation type="submission" date="2020-08" db="EMBL/GenBank/DDBJ databases">
        <title>Sequencing the genomes of 1000 actinobacteria strains.</title>
        <authorList>
            <person name="Klenk H.-P."/>
        </authorList>
    </citation>
    <scope>NUCLEOTIDE SEQUENCE [LARGE SCALE GENOMIC DNA]</scope>
    <source>
        <strain evidence="2 3">DSM 102030</strain>
    </source>
</reference>